<name>A0A4R5MLB0_9SPHI</name>
<reference evidence="2 3" key="1">
    <citation type="submission" date="2019-02" db="EMBL/GenBank/DDBJ databases">
        <title>Pedobacter sp. nov., a novel speices isolated from soil of pinguins habitat in Antarcitica.</title>
        <authorList>
            <person name="He R.-H."/>
        </authorList>
    </citation>
    <scope>NUCLEOTIDE SEQUENCE [LARGE SCALE GENOMIC DNA]</scope>
    <source>
        <strain evidence="2 3">E01020</strain>
    </source>
</reference>
<dbReference type="AlphaFoldDB" id="A0A4R5MLB0"/>
<sequence length="194" mass="21250">MKTQLKNIILTGLTIFSLSGLAFTSTAAVKVKAPRAIILDNGFKRILVSGDVELLIVQNKIEGLVYDESNLGKAKVVKEGNILTITSSGTETAKLILYVNDFYRIDASGNAKVKNYGELNLNYLQIFLKDNATAEINSKTTGLYTVLNDNANLKLDGVTDNYILAKTKTSKLTIDKFYATTVQNSPDEFLAETK</sequence>
<evidence type="ECO:0000313" key="2">
    <source>
        <dbReference type="EMBL" id="TDG35879.1"/>
    </source>
</evidence>
<proteinExistence type="predicted"/>
<protein>
    <recommendedName>
        <fullName evidence="4">Auto-transporter adhesin head GIN domain-containing protein</fullName>
    </recommendedName>
</protein>
<evidence type="ECO:0000313" key="3">
    <source>
        <dbReference type="Proteomes" id="UP000295668"/>
    </source>
</evidence>
<organism evidence="2 3">
    <name type="scientific">Pedobacter changchengzhani</name>
    <dbReference type="NCBI Taxonomy" id="2529274"/>
    <lineage>
        <taxon>Bacteria</taxon>
        <taxon>Pseudomonadati</taxon>
        <taxon>Bacteroidota</taxon>
        <taxon>Sphingobacteriia</taxon>
        <taxon>Sphingobacteriales</taxon>
        <taxon>Sphingobacteriaceae</taxon>
        <taxon>Pedobacter</taxon>
    </lineage>
</organism>
<dbReference type="RefSeq" id="WP_133262770.1">
    <property type="nucleotide sequence ID" value="NZ_SJCY01000007.1"/>
</dbReference>
<keyword evidence="1" id="KW-0732">Signal</keyword>
<dbReference type="Proteomes" id="UP000295668">
    <property type="component" value="Unassembled WGS sequence"/>
</dbReference>
<gene>
    <name evidence="2" type="ORF">EZJ43_11015</name>
</gene>
<dbReference type="Gene3D" id="2.160.20.120">
    <property type="match status" value="1"/>
</dbReference>
<evidence type="ECO:0000256" key="1">
    <source>
        <dbReference type="SAM" id="SignalP"/>
    </source>
</evidence>
<dbReference type="OrthoDB" id="759627at2"/>
<keyword evidence="3" id="KW-1185">Reference proteome</keyword>
<comment type="caution">
    <text evidence="2">The sequence shown here is derived from an EMBL/GenBank/DDBJ whole genome shotgun (WGS) entry which is preliminary data.</text>
</comment>
<feature type="signal peptide" evidence="1">
    <location>
        <begin position="1"/>
        <end position="22"/>
    </location>
</feature>
<dbReference type="EMBL" id="SJCY01000007">
    <property type="protein sequence ID" value="TDG35879.1"/>
    <property type="molecule type" value="Genomic_DNA"/>
</dbReference>
<accession>A0A4R5MLB0</accession>
<evidence type="ECO:0008006" key="4">
    <source>
        <dbReference type="Google" id="ProtNLM"/>
    </source>
</evidence>
<feature type="chain" id="PRO_5020945999" description="Auto-transporter adhesin head GIN domain-containing protein" evidence="1">
    <location>
        <begin position="23"/>
        <end position="194"/>
    </location>
</feature>